<feature type="transmembrane region" description="Helical" evidence="8">
    <location>
        <begin position="223"/>
        <end position="246"/>
    </location>
</feature>
<keyword evidence="7 8" id="KW-0472">Membrane</keyword>
<keyword evidence="10" id="KW-1185">Reference proteome</keyword>
<feature type="transmembrane region" description="Helical" evidence="8">
    <location>
        <begin position="356"/>
        <end position="376"/>
    </location>
</feature>
<proteinExistence type="inferred from homology"/>
<evidence type="ECO:0000256" key="1">
    <source>
        <dbReference type="ARBA" id="ARBA00004651"/>
    </source>
</evidence>
<dbReference type="InterPro" id="IPR051629">
    <property type="entry name" value="Sulfite_efflux_TDT"/>
</dbReference>
<comment type="caution">
    <text evidence="9">The sequence shown here is derived from an EMBL/GenBank/DDBJ whole genome shotgun (WGS) entry which is preliminary data.</text>
</comment>
<sequence>MTTLAPPLRPRPRYAPVRHLGPHWYATVMGTAIVGTAGTAPAPGLTWIPGFRAACGAVWALAFALLLAVGTARALHWIRLRDRALAELRDPAVAPFQGCAAMALVAVGGGALTAGRELLGPAAVALGTVLWTAGTALGLLVAVGIPYLMVARRLVAGQPGAGTGAGGSAGAGTGGSAGTGAGAGPGPGASPVWLLPVVAPMVSAASGPLLAQRLPAGQPREALLLFCCALFGLSLLATLLMLPLIFGRLVSGEPLPLPSTPTLFLVLGPLGQSTTAAAAFAGAAPGVPGARELAVAYGVPVTGFALMWLALASAVVVRSLRRGLGFSMTWWAFTFPVGTCVTGTAGLARLTGLPALGWLAAGLYALLLAAWATAAVRTVRGLAGGGLLAAPREPRPATARTR</sequence>
<evidence type="ECO:0000256" key="2">
    <source>
        <dbReference type="ARBA" id="ARBA00008566"/>
    </source>
</evidence>
<evidence type="ECO:0000256" key="6">
    <source>
        <dbReference type="ARBA" id="ARBA00022989"/>
    </source>
</evidence>
<evidence type="ECO:0000313" key="9">
    <source>
        <dbReference type="EMBL" id="MCS0636154.1"/>
    </source>
</evidence>
<feature type="transmembrane region" description="Helical" evidence="8">
    <location>
        <begin position="54"/>
        <end position="72"/>
    </location>
</feature>
<protein>
    <submittedName>
        <fullName evidence="9">C4-dicarboxylate ABC transporter</fullName>
    </submittedName>
</protein>
<reference evidence="9" key="1">
    <citation type="submission" date="2022-08" db="EMBL/GenBank/DDBJ databases">
        <authorList>
            <person name="Somphong A."/>
            <person name="Phongsopitanun W."/>
        </authorList>
    </citation>
    <scope>NUCLEOTIDE SEQUENCE</scope>
    <source>
        <strain evidence="9">LP05-1</strain>
    </source>
</reference>
<evidence type="ECO:0000256" key="4">
    <source>
        <dbReference type="ARBA" id="ARBA00022475"/>
    </source>
</evidence>
<evidence type="ECO:0000256" key="5">
    <source>
        <dbReference type="ARBA" id="ARBA00022692"/>
    </source>
</evidence>
<accession>A0ABT2CHR3</accession>
<organism evidence="9 10">
    <name type="scientific">Streptomyces pyxinae</name>
    <dbReference type="NCBI Taxonomy" id="2970734"/>
    <lineage>
        <taxon>Bacteria</taxon>
        <taxon>Bacillati</taxon>
        <taxon>Actinomycetota</taxon>
        <taxon>Actinomycetes</taxon>
        <taxon>Kitasatosporales</taxon>
        <taxon>Streptomycetaceae</taxon>
        <taxon>Streptomyces</taxon>
    </lineage>
</organism>
<dbReference type="PANTHER" id="PTHR31686">
    <property type="match status" value="1"/>
</dbReference>
<dbReference type="Pfam" id="PF03595">
    <property type="entry name" value="SLAC1"/>
    <property type="match status" value="1"/>
</dbReference>
<comment type="similarity">
    <text evidence="2">Belongs to the tellurite-resistance/dicarboxylate transporter (TDT) family.</text>
</comment>
<dbReference type="PANTHER" id="PTHR31686:SF1">
    <property type="entry name" value="SULFITE EFFLUX PUMP SSU1"/>
    <property type="match status" value="1"/>
</dbReference>
<dbReference type="InterPro" id="IPR004695">
    <property type="entry name" value="SLAC1/Mae1/Ssu1/TehA"/>
</dbReference>
<feature type="transmembrane region" description="Helical" evidence="8">
    <location>
        <begin position="92"/>
        <end position="112"/>
    </location>
</feature>
<dbReference type="Gene3D" id="1.50.10.150">
    <property type="entry name" value="Voltage-dependent anion channel"/>
    <property type="match status" value="2"/>
</dbReference>
<evidence type="ECO:0000256" key="8">
    <source>
        <dbReference type="SAM" id="Phobius"/>
    </source>
</evidence>
<dbReference type="RefSeq" id="WP_258787147.1">
    <property type="nucleotide sequence ID" value="NZ_JANUGQ010000007.1"/>
</dbReference>
<gene>
    <name evidence="9" type="ORF">NX801_10865</name>
</gene>
<comment type="subcellular location">
    <subcellularLocation>
        <location evidence="1">Cell membrane</location>
        <topology evidence="1">Multi-pass membrane protein</topology>
    </subcellularLocation>
</comment>
<feature type="transmembrane region" description="Helical" evidence="8">
    <location>
        <begin position="329"/>
        <end position="350"/>
    </location>
</feature>
<name>A0ABT2CHR3_9ACTN</name>
<keyword evidence="6 8" id="KW-1133">Transmembrane helix</keyword>
<keyword evidence="3" id="KW-0813">Transport</keyword>
<evidence type="ECO:0000256" key="3">
    <source>
        <dbReference type="ARBA" id="ARBA00022448"/>
    </source>
</evidence>
<feature type="transmembrane region" description="Helical" evidence="8">
    <location>
        <begin position="23"/>
        <end position="42"/>
    </location>
</feature>
<feature type="transmembrane region" description="Helical" evidence="8">
    <location>
        <begin position="124"/>
        <end position="149"/>
    </location>
</feature>
<evidence type="ECO:0000313" key="10">
    <source>
        <dbReference type="Proteomes" id="UP001431313"/>
    </source>
</evidence>
<dbReference type="Proteomes" id="UP001431313">
    <property type="component" value="Unassembled WGS sequence"/>
</dbReference>
<dbReference type="InterPro" id="IPR038665">
    <property type="entry name" value="Voltage-dep_anion_channel_sf"/>
</dbReference>
<keyword evidence="5 8" id="KW-0812">Transmembrane</keyword>
<dbReference type="EMBL" id="JANUGQ010000007">
    <property type="protein sequence ID" value="MCS0636154.1"/>
    <property type="molecule type" value="Genomic_DNA"/>
</dbReference>
<feature type="transmembrane region" description="Helical" evidence="8">
    <location>
        <begin position="294"/>
        <end position="317"/>
    </location>
</feature>
<evidence type="ECO:0000256" key="7">
    <source>
        <dbReference type="ARBA" id="ARBA00023136"/>
    </source>
</evidence>
<keyword evidence="4" id="KW-1003">Cell membrane</keyword>